<reference evidence="1" key="1">
    <citation type="submission" date="2021-05" db="EMBL/GenBank/DDBJ databases">
        <authorList>
            <person name="Pan Q."/>
            <person name="Jouanno E."/>
            <person name="Zahm M."/>
            <person name="Klopp C."/>
            <person name="Cabau C."/>
            <person name="Louis A."/>
            <person name="Berthelot C."/>
            <person name="Parey E."/>
            <person name="Roest Crollius H."/>
            <person name="Montfort J."/>
            <person name="Robinson-Rechavi M."/>
            <person name="Bouchez O."/>
            <person name="Lampietro C."/>
            <person name="Lopez Roques C."/>
            <person name="Donnadieu C."/>
            <person name="Postlethwait J."/>
            <person name="Bobe J."/>
            <person name="Dillon D."/>
            <person name="Chandos A."/>
            <person name="von Hippel F."/>
            <person name="Guiguen Y."/>
        </authorList>
    </citation>
    <scope>NUCLEOTIDE SEQUENCE</scope>
    <source>
        <strain evidence="1">YG-Jan2019</strain>
    </source>
</reference>
<dbReference type="EMBL" id="CM055756">
    <property type="protein sequence ID" value="KAJ7989592.1"/>
    <property type="molecule type" value="Genomic_DNA"/>
</dbReference>
<evidence type="ECO:0000313" key="1">
    <source>
        <dbReference type="EMBL" id="KAJ7989592.1"/>
    </source>
</evidence>
<gene>
    <name evidence="1" type="ORF">DPEC_G00306130</name>
</gene>
<accession>A0ACC2FE07</accession>
<evidence type="ECO:0000313" key="2">
    <source>
        <dbReference type="Proteomes" id="UP001157502"/>
    </source>
</evidence>
<proteinExistence type="predicted"/>
<comment type="caution">
    <text evidence="1">The sequence shown here is derived from an EMBL/GenBank/DDBJ whole genome shotgun (WGS) entry which is preliminary data.</text>
</comment>
<protein>
    <submittedName>
        <fullName evidence="1">Uncharacterized protein</fullName>
    </submittedName>
</protein>
<dbReference type="Proteomes" id="UP001157502">
    <property type="component" value="Chromosome 29"/>
</dbReference>
<sequence length="172" mass="17895">MSQLPLVGLSMGPCTCASEDTIASIISSRNYMVGRCGRNQTTLDSITWGRSPGSGLGGMGHGGWMFGVFWTSWLSSTLHHCLVPCWHVCATFFAPKCRTPFKKAGCSWDESGALACLTSSDGQLVRLAGSVLGGSSSFAEELGASPGSAGMLGGVPFVKHVRGSGASIMQIQ</sequence>
<name>A0ACC2FE07_DALPE</name>
<organism evidence="1 2">
    <name type="scientific">Dallia pectoralis</name>
    <name type="common">Alaska blackfish</name>
    <dbReference type="NCBI Taxonomy" id="75939"/>
    <lineage>
        <taxon>Eukaryota</taxon>
        <taxon>Metazoa</taxon>
        <taxon>Chordata</taxon>
        <taxon>Craniata</taxon>
        <taxon>Vertebrata</taxon>
        <taxon>Euteleostomi</taxon>
        <taxon>Actinopterygii</taxon>
        <taxon>Neopterygii</taxon>
        <taxon>Teleostei</taxon>
        <taxon>Protacanthopterygii</taxon>
        <taxon>Esociformes</taxon>
        <taxon>Umbridae</taxon>
        <taxon>Dallia</taxon>
    </lineage>
</organism>
<keyword evidence="2" id="KW-1185">Reference proteome</keyword>